<keyword evidence="5 7" id="KW-1133">Transmembrane helix</keyword>
<organism evidence="10 11">
    <name type="scientific">Acaryochloris thomasi RCC1774</name>
    <dbReference type="NCBI Taxonomy" id="1764569"/>
    <lineage>
        <taxon>Bacteria</taxon>
        <taxon>Bacillati</taxon>
        <taxon>Cyanobacteriota</taxon>
        <taxon>Cyanophyceae</taxon>
        <taxon>Acaryochloridales</taxon>
        <taxon>Acaryochloridaceae</taxon>
        <taxon>Acaryochloris</taxon>
        <taxon>Acaryochloris thomasi</taxon>
    </lineage>
</organism>
<name>A0A2W1J781_9CYAN</name>
<dbReference type="GO" id="GO:0051301">
    <property type="term" value="P:cell division"/>
    <property type="evidence" value="ECO:0007669"/>
    <property type="project" value="UniProtKB-KW"/>
</dbReference>
<evidence type="ECO:0000256" key="4">
    <source>
        <dbReference type="ARBA" id="ARBA00022692"/>
    </source>
</evidence>
<dbReference type="OrthoDB" id="9805475at2"/>
<keyword evidence="7" id="KW-0961">Cell wall biogenesis/degradation</keyword>
<dbReference type="Proteomes" id="UP000248857">
    <property type="component" value="Unassembled WGS sequence"/>
</dbReference>
<dbReference type="Pfam" id="PF10555">
    <property type="entry name" value="MraY_sig1"/>
    <property type="match status" value="1"/>
</dbReference>
<comment type="cofactor">
    <cofactor evidence="7 9">
        <name>Mg(2+)</name>
        <dbReference type="ChEBI" id="CHEBI:18420"/>
    </cofactor>
</comment>
<dbReference type="GO" id="GO:0051992">
    <property type="term" value="F:UDP-N-acetylmuramoyl-L-alanyl-D-glutamyl-meso-2,6-diaminopimelyl-D-alanyl-D-alanine:undecaprenyl-phosphate transferase activity"/>
    <property type="evidence" value="ECO:0007669"/>
    <property type="project" value="RHEA"/>
</dbReference>
<dbReference type="InterPro" id="IPR018480">
    <property type="entry name" value="PNAcMuramoyl-5peptid_Trfase_CS"/>
</dbReference>
<feature type="transmembrane region" description="Helical" evidence="7">
    <location>
        <begin position="90"/>
        <end position="113"/>
    </location>
</feature>
<evidence type="ECO:0000256" key="7">
    <source>
        <dbReference type="HAMAP-Rule" id="MF_00038"/>
    </source>
</evidence>
<dbReference type="GO" id="GO:0071555">
    <property type="term" value="P:cell wall organization"/>
    <property type="evidence" value="ECO:0007669"/>
    <property type="project" value="UniProtKB-KW"/>
</dbReference>
<keyword evidence="7" id="KW-0573">Peptidoglycan synthesis</keyword>
<keyword evidence="6 7" id="KW-0472">Membrane</keyword>
<feature type="transmembrane region" description="Helical" evidence="7">
    <location>
        <begin position="266"/>
        <end position="285"/>
    </location>
</feature>
<dbReference type="GO" id="GO:0008360">
    <property type="term" value="P:regulation of cell shape"/>
    <property type="evidence" value="ECO:0007669"/>
    <property type="project" value="UniProtKB-KW"/>
</dbReference>
<keyword evidence="7" id="KW-0131">Cell cycle</keyword>
<feature type="transmembrane region" description="Helical" evidence="7">
    <location>
        <begin position="49"/>
        <end position="69"/>
    </location>
</feature>
<keyword evidence="7" id="KW-0133">Cell shape</keyword>
<dbReference type="CDD" id="cd06852">
    <property type="entry name" value="GT_MraY"/>
    <property type="match status" value="1"/>
</dbReference>
<proteinExistence type="inferred from homology"/>
<evidence type="ECO:0000256" key="8">
    <source>
        <dbReference type="NCBIfam" id="TIGR00445"/>
    </source>
</evidence>
<evidence type="ECO:0000256" key="3">
    <source>
        <dbReference type="ARBA" id="ARBA00022679"/>
    </source>
</evidence>
<feature type="transmembrane region" description="Helical" evidence="7">
    <location>
        <begin position="18"/>
        <end position="37"/>
    </location>
</feature>
<comment type="caution">
    <text evidence="10">The sequence shown here is derived from an EMBL/GenBank/DDBJ whole genome shotgun (WGS) entry which is preliminary data.</text>
</comment>
<comment type="catalytic activity">
    <reaction evidence="7">
        <text>UDP-N-acetyl-alpha-D-muramoyl-L-alanyl-gamma-D-glutamyl-meso-2,6-diaminopimeloyl-D-alanyl-D-alanine + di-trans,octa-cis-undecaprenyl phosphate = di-trans,octa-cis-undecaprenyl diphospho-N-acetyl-alpha-D-muramoyl-L-alanyl-D-glutamyl-meso-2,6-diaminopimeloyl-D-alanyl-D-alanine + UMP</text>
        <dbReference type="Rhea" id="RHEA:28386"/>
        <dbReference type="ChEBI" id="CHEBI:57865"/>
        <dbReference type="ChEBI" id="CHEBI:60392"/>
        <dbReference type="ChEBI" id="CHEBI:61386"/>
        <dbReference type="ChEBI" id="CHEBI:61387"/>
        <dbReference type="EC" id="2.7.8.13"/>
    </reaction>
</comment>
<accession>A0A2W1J781</accession>
<evidence type="ECO:0000256" key="2">
    <source>
        <dbReference type="ARBA" id="ARBA00005583"/>
    </source>
</evidence>
<evidence type="ECO:0000256" key="9">
    <source>
        <dbReference type="PIRSR" id="PIRSR600715-1"/>
    </source>
</evidence>
<dbReference type="PROSITE" id="PS01347">
    <property type="entry name" value="MRAY_1"/>
    <property type="match status" value="1"/>
</dbReference>
<evidence type="ECO:0000313" key="10">
    <source>
        <dbReference type="EMBL" id="PZD70369.1"/>
    </source>
</evidence>
<reference evidence="10 11" key="1">
    <citation type="journal article" date="2018" name="Sci. Rep.">
        <title>A novel species of the marine cyanobacterium Acaryochloris with a unique pigment content and lifestyle.</title>
        <authorList>
            <person name="Partensky F."/>
            <person name="Six C."/>
            <person name="Ratin M."/>
            <person name="Garczarek L."/>
            <person name="Vaulot D."/>
            <person name="Probert I."/>
            <person name="Calteau A."/>
            <person name="Gourvil P."/>
            <person name="Marie D."/>
            <person name="Grebert T."/>
            <person name="Bouchier C."/>
            <person name="Le Panse S."/>
            <person name="Gachenot M."/>
            <person name="Rodriguez F."/>
            <person name="Garrido J.L."/>
        </authorList>
    </citation>
    <scope>NUCLEOTIDE SEQUENCE [LARGE SCALE GENOMIC DNA]</scope>
    <source>
        <strain evidence="10 11">RCC1774</strain>
    </source>
</reference>
<keyword evidence="7 9" id="KW-0460">Magnesium</keyword>
<feature type="binding site" evidence="9">
    <location>
        <position position="272"/>
    </location>
    <ligand>
        <name>Mg(2+)</name>
        <dbReference type="ChEBI" id="CHEBI:18420"/>
    </ligand>
</feature>
<comment type="similarity">
    <text evidence="2 7">Belongs to the glycosyltransferase 4 family. MraY subfamily.</text>
</comment>
<dbReference type="EC" id="2.7.8.13" evidence="7 8"/>
<dbReference type="RefSeq" id="WP_110989071.1">
    <property type="nucleotide sequence ID" value="NZ_CAWNWM010000040.1"/>
</dbReference>
<dbReference type="GO" id="GO:0005886">
    <property type="term" value="C:plasma membrane"/>
    <property type="evidence" value="ECO:0007669"/>
    <property type="project" value="UniProtKB-SubCell"/>
</dbReference>
<feature type="transmembrane region" description="Helical" evidence="7">
    <location>
        <begin position="347"/>
        <end position="367"/>
    </location>
</feature>
<keyword evidence="3 7" id="KW-0808">Transferase</keyword>
<protein>
    <recommendedName>
        <fullName evidence="7 8">Phospho-N-acetylmuramoyl-pentapeptide-transferase</fullName>
        <ecNumber evidence="7 8">2.7.8.13</ecNumber>
    </recommendedName>
    <alternativeName>
        <fullName evidence="7">UDP-MurNAc-pentapeptide phosphotransferase</fullName>
    </alternativeName>
</protein>
<dbReference type="InterPro" id="IPR003524">
    <property type="entry name" value="PNAcMuramoyl-5peptid_Trfase"/>
</dbReference>
<keyword evidence="7" id="KW-0132">Cell division</keyword>
<feature type="binding site" evidence="9">
    <location>
        <position position="213"/>
    </location>
    <ligand>
        <name>Mg(2+)</name>
        <dbReference type="ChEBI" id="CHEBI:18420"/>
    </ligand>
</feature>
<comment type="pathway">
    <text evidence="7">Cell wall biogenesis; peptidoglycan biosynthesis.</text>
</comment>
<dbReference type="UniPathway" id="UPA00219"/>
<dbReference type="AlphaFoldDB" id="A0A2W1J781"/>
<dbReference type="GO" id="GO:0008963">
    <property type="term" value="F:phospho-N-acetylmuramoyl-pentapeptide-transferase activity"/>
    <property type="evidence" value="ECO:0007669"/>
    <property type="project" value="UniProtKB-UniRule"/>
</dbReference>
<feature type="transmembrane region" description="Helical" evidence="7">
    <location>
        <begin position="227"/>
        <end position="260"/>
    </location>
</feature>
<dbReference type="PANTHER" id="PTHR22926">
    <property type="entry name" value="PHOSPHO-N-ACETYLMURAMOYL-PENTAPEPTIDE-TRANSFERASE"/>
    <property type="match status" value="1"/>
</dbReference>
<dbReference type="Pfam" id="PF00953">
    <property type="entry name" value="Glycos_transf_4"/>
    <property type="match status" value="1"/>
</dbReference>
<evidence type="ECO:0000256" key="5">
    <source>
        <dbReference type="ARBA" id="ARBA00022989"/>
    </source>
</evidence>
<keyword evidence="7 9" id="KW-0479">Metal-binding</keyword>
<dbReference type="EMBL" id="PQWO01000040">
    <property type="protein sequence ID" value="PZD70369.1"/>
    <property type="molecule type" value="Genomic_DNA"/>
</dbReference>
<evidence type="ECO:0000256" key="1">
    <source>
        <dbReference type="ARBA" id="ARBA00004141"/>
    </source>
</evidence>
<feature type="transmembrane region" description="Helical" evidence="7">
    <location>
        <begin position="292"/>
        <end position="315"/>
    </location>
</feature>
<dbReference type="PROSITE" id="PS01348">
    <property type="entry name" value="MRAY_2"/>
    <property type="match status" value="1"/>
</dbReference>
<dbReference type="HAMAP" id="MF_00038">
    <property type="entry name" value="MraY"/>
    <property type="match status" value="1"/>
</dbReference>
<feature type="transmembrane region" description="Helical" evidence="7">
    <location>
        <begin position="119"/>
        <end position="139"/>
    </location>
</feature>
<dbReference type="GO" id="GO:0009252">
    <property type="term" value="P:peptidoglycan biosynthetic process"/>
    <property type="evidence" value="ECO:0007669"/>
    <property type="project" value="UniProtKB-UniRule"/>
</dbReference>
<gene>
    <name evidence="10" type="primary">mraY_2</name>
    <name evidence="7" type="synonym">mraY</name>
    <name evidence="10" type="ORF">C1752_13676</name>
</gene>
<keyword evidence="4 7" id="KW-0812">Transmembrane</keyword>
<dbReference type="GO" id="GO:0046872">
    <property type="term" value="F:metal ion binding"/>
    <property type="evidence" value="ECO:0007669"/>
    <property type="project" value="UniProtKB-KW"/>
</dbReference>
<dbReference type="InterPro" id="IPR000715">
    <property type="entry name" value="Glycosyl_transferase_4"/>
</dbReference>
<sequence length="371" mass="39090">MAVLNQTPKTTWLSGQKLYGLLLVGLGVVAIATDHLAGRFSEPLVSLTLPFAVTTLAVTLLGFWAVPVLRSLKAGQVIREDGPQSHLKKAGTPTMGGIFFVPVALVFSLMWSAIALPEFPVEVAAAVLLTLVLGGVGWADDWQVLRKKSNKGISARLRLGIELGSGLLFALWLMQQQSGITTLQFPFGVTLPIGILFLFLATFVVAAESNAVNLTDGMDGLAPGTSAIALVGMALVVAPAWPGLMIFCACMAGGCLGFLAHNYNPARVFMGDTGSLALGGALAAVGLISNSLWALLILSGLFLVEALSVIAQVIYFKATKGPDGVGKRLFRMSPLHNHFELSGWPEVTVVFTFYGVVALLALVSLGLNRFA</sequence>
<evidence type="ECO:0000256" key="6">
    <source>
        <dbReference type="ARBA" id="ARBA00023136"/>
    </source>
</evidence>
<keyword evidence="11" id="KW-1185">Reference proteome</keyword>
<dbReference type="PANTHER" id="PTHR22926:SF5">
    <property type="entry name" value="PHOSPHO-N-ACETYLMURAMOYL-PENTAPEPTIDE-TRANSFERASE HOMOLOG"/>
    <property type="match status" value="1"/>
</dbReference>
<evidence type="ECO:0000313" key="11">
    <source>
        <dbReference type="Proteomes" id="UP000248857"/>
    </source>
</evidence>
<dbReference type="NCBIfam" id="TIGR00445">
    <property type="entry name" value="mraY"/>
    <property type="match status" value="1"/>
</dbReference>
<comment type="subcellular location">
    <subcellularLocation>
        <location evidence="7">Cell membrane</location>
        <topology evidence="7">Multi-pass membrane protein</topology>
    </subcellularLocation>
    <subcellularLocation>
        <location evidence="1">Membrane</location>
        <topology evidence="1">Multi-pass membrane protein</topology>
    </subcellularLocation>
</comment>
<feature type="transmembrane region" description="Helical" evidence="7">
    <location>
        <begin position="187"/>
        <end position="206"/>
    </location>
</feature>
<keyword evidence="7" id="KW-1003">Cell membrane</keyword>
<feature type="transmembrane region" description="Helical" evidence="7">
    <location>
        <begin position="159"/>
        <end position="175"/>
    </location>
</feature>
<comment type="function">
    <text evidence="7">Catalyzes the initial step of the lipid cycle reactions in the biosynthesis of the cell wall peptidoglycan: transfers peptidoglycan precursor phospho-MurNAc-pentapeptide from UDP-MurNAc-pentapeptide onto the lipid carrier undecaprenyl phosphate, yielding undecaprenyl-pyrophosphoryl-MurNAc-pentapeptide, known as lipid I.</text>
</comment>